<dbReference type="AlphaFoldDB" id="A0A5J4NHE5"/>
<dbReference type="PANTHER" id="PTHR46518">
    <property type="entry name" value="COILED-COIL DOMAIN-CONTAINING PROTEIN 151"/>
    <property type="match status" value="1"/>
</dbReference>
<dbReference type="GO" id="GO:0036158">
    <property type="term" value="P:outer dynein arm assembly"/>
    <property type="evidence" value="ECO:0007669"/>
    <property type="project" value="InterPro"/>
</dbReference>
<evidence type="ECO:0000313" key="2">
    <source>
        <dbReference type="EMBL" id="KAA3674778.1"/>
    </source>
</evidence>
<dbReference type="GO" id="GO:0003341">
    <property type="term" value="P:cilium movement"/>
    <property type="evidence" value="ECO:0007669"/>
    <property type="project" value="InterPro"/>
</dbReference>
<dbReference type="GO" id="GO:0097542">
    <property type="term" value="C:ciliary tip"/>
    <property type="evidence" value="ECO:0007669"/>
    <property type="project" value="TreeGrafter"/>
</dbReference>
<evidence type="ECO:0000313" key="3">
    <source>
        <dbReference type="Proteomes" id="UP000324629"/>
    </source>
</evidence>
<feature type="coiled-coil region" evidence="1">
    <location>
        <begin position="151"/>
        <end position="178"/>
    </location>
</feature>
<dbReference type="InterPro" id="IPR033192">
    <property type="entry name" value="ODAD3"/>
</dbReference>
<feature type="coiled-coil region" evidence="1">
    <location>
        <begin position="280"/>
        <end position="339"/>
    </location>
</feature>
<name>A0A5J4NHE5_9TREM</name>
<keyword evidence="1" id="KW-0175">Coiled coil</keyword>
<accession>A0A5J4NHE5</accession>
<dbReference type="PANTHER" id="PTHR46518:SF1">
    <property type="entry name" value="OUTER DYNEIN ARM-DOCKING COMPLEX SUBUNIT 3"/>
    <property type="match status" value="1"/>
</dbReference>
<protein>
    <submittedName>
        <fullName evidence="2">Uncharacterized protein</fullName>
    </submittedName>
</protein>
<dbReference type="EMBL" id="QNGE01002921">
    <property type="protein sequence ID" value="KAA3674778.1"/>
    <property type="molecule type" value="Genomic_DNA"/>
</dbReference>
<reference evidence="2 3" key="1">
    <citation type="journal article" date="2019" name="Gigascience">
        <title>Whole-genome sequence of the oriental lung fluke Paragonimus westermani.</title>
        <authorList>
            <person name="Oey H."/>
            <person name="Zakrzewski M."/>
            <person name="Narain K."/>
            <person name="Devi K.R."/>
            <person name="Agatsuma T."/>
            <person name="Nawaratna S."/>
            <person name="Gobert G.N."/>
            <person name="Jones M.K."/>
            <person name="Ragan M.A."/>
            <person name="McManus D.P."/>
            <person name="Krause L."/>
        </authorList>
    </citation>
    <scope>NUCLEOTIDE SEQUENCE [LARGE SCALE GENOMIC DNA]</scope>
    <source>
        <strain evidence="2 3">IND2009</strain>
    </source>
</reference>
<organism evidence="2 3">
    <name type="scientific">Paragonimus westermani</name>
    <dbReference type="NCBI Taxonomy" id="34504"/>
    <lineage>
        <taxon>Eukaryota</taxon>
        <taxon>Metazoa</taxon>
        <taxon>Spiralia</taxon>
        <taxon>Lophotrochozoa</taxon>
        <taxon>Platyhelminthes</taxon>
        <taxon>Trematoda</taxon>
        <taxon>Digenea</taxon>
        <taxon>Plagiorchiida</taxon>
        <taxon>Troglotremata</taxon>
        <taxon>Troglotrematidae</taxon>
        <taxon>Paragonimus</taxon>
    </lineage>
</organism>
<dbReference type="GO" id="GO:0035253">
    <property type="term" value="C:ciliary rootlet"/>
    <property type="evidence" value="ECO:0007669"/>
    <property type="project" value="TreeGrafter"/>
</dbReference>
<dbReference type="Proteomes" id="UP000324629">
    <property type="component" value="Unassembled WGS sequence"/>
</dbReference>
<evidence type="ECO:0000256" key="1">
    <source>
        <dbReference type="SAM" id="Coils"/>
    </source>
</evidence>
<sequence length="417" mass="49407">MNFKVVFVRTYLTMLEFSLYCLTVLQHVLELFEDEVAKRMNQLNLLRYQTRLKEARNDQLTTELNMLRLQSEQIHHTQLGHGPIMQAIRSVENKIEKVILKHSEMLHIGRTYLTIRDKLQEESFTYVTTADAMKTEIERCSRKLAELRPIYQDAELIRDKAKTELQRHEELLYAHRKRNELEISSLHRLVEVKKSKPVPQKNPMMEQELHKLDVGGIGDEVEEESTSEPQTRLNYCNNVFEEMKQVTGLSELPQIVKRLENQQETSTQLGLLRTRNDDDLKRLRNQSREMKQHLTKIRTAYEVRKSREESLEADRRRLVLEQQQELKELKDTVSVVEKQLTHIHLVIEHLYTKLRLVRMASKCDRAHSTVRAKETLMDLTAEDLLERCIELQRQLQTDLEDYDLLDEEEKLDEAVVR</sequence>
<dbReference type="GO" id="GO:0036064">
    <property type="term" value="C:ciliary basal body"/>
    <property type="evidence" value="ECO:0007669"/>
    <property type="project" value="TreeGrafter"/>
</dbReference>
<keyword evidence="3" id="KW-1185">Reference proteome</keyword>
<comment type="caution">
    <text evidence="2">The sequence shown here is derived from an EMBL/GenBank/DDBJ whole genome shotgun (WGS) entry which is preliminary data.</text>
</comment>
<gene>
    <name evidence="2" type="ORF">DEA37_0002180</name>
</gene>
<proteinExistence type="predicted"/>